<protein>
    <recommendedName>
        <fullName evidence="4">glucan endo-1,3-beta-D-glucosidase</fullName>
        <ecNumber evidence="4">3.2.1.39</ecNumber>
    </recommendedName>
</protein>
<organism evidence="7 8">
    <name type="scientific">Chaetomium fimeti</name>
    <dbReference type="NCBI Taxonomy" id="1854472"/>
    <lineage>
        <taxon>Eukaryota</taxon>
        <taxon>Fungi</taxon>
        <taxon>Dikarya</taxon>
        <taxon>Ascomycota</taxon>
        <taxon>Pezizomycotina</taxon>
        <taxon>Sordariomycetes</taxon>
        <taxon>Sordariomycetidae</taxon>
        <taxon>Sordariales</taxon>
        <taxon>Chaetomiaceae</taxon>
        <taxon>Chaetomium</taxon>
    </lineage>
</organism>
<feature type="signal peptide" evidence="6">
    <location>
        <begin position="1"/>
        <end position="19"/>
    </location>
</feature>
<evidence type="ECO:0000256" key="4">
    <source>
        <dbReference type="ARBA" id="ARBA00012780"/>
    </source>
</evidence>
<reference evidence="7" key="1">
    <citation type="journal article" date="2023" name="Mol. Phylogenet. Evol.">
        <title>Genome-scale phylogeny and comparative genomics of the fungal order Sordariales.</title>
        <authorList>
            <person name="Hensen N."/>
            <person name="Bonometti L."/>
            <person name="Westerberg I."/>
            <person name="Brannstrom I.O."/>
            <person name="Guillou S."/>
            <person name="Cros-Aarteil S."/>
            <person name="Calhoun S."/>
            <person name="Haridas S."/>
            <person name="Kuo A."/>
            <person name="Mondo S."/>
            <person name="Pangilinan J."/>
            <person name="Riley R."/>
            <person name="LaButti K."/>
            <person name="Andreopoulos B."/>
            <person name="Lipzen A."/>
            <person name="Chen C."/>
            <person name="Yan M."/>
            <person name="Daum C."/>
            <person name="Ng V."/>
            <person name="Clum A."/>
            <person name="Steindorff A."/>
            <person name="Ohm R.A."/>
            <person name="Martin F."/>
            <person name="Silar P."/>
            <person name="Natvig D.O."/>
            <person name="Lalanne C."/>
            <person name="Gautier V."/>
            <person name="Ament-Velasquez S.L."/>
            <person name="Kruys A."/>
            <person name="Hutchinson M.I."/>
            <person name="Powell A.J."/>
            <person name="Barry K."/>
            <person name="Miller A.N."/>
            <person name="Grigoriev I.V."/>
            <person name="Debuchy R."/>
            <person name="Gladieux P."/>
            <person name="Hiltunen Thoren M."/>
            <person name="Johannesson H."/>
        </authorList>
    </citation>
    <scope>NUCLEOTIDE SEQUENCE</scope>
    <source>
        <strain evidence="7">CBS 168.71</strain>
    </source>
</reference>
<dbReference type="GeneID" id="87836582"/>
<dbReference type="InterPro" id="IPR050732">
    <property type="entry name" value="Beta-glucan_modifiers"/>
</dbReference>
<evidence type="ECO:0000256" key="3">
    <source>
        <dbReference type="ARBA" id="ARBA00008773"/>
    </source>
</evidence>
<proteinExistence type="inferred from homology"/>
<comment type="caution">
    <text evidence="7">The sequence shown here is derived from an EMBL/GenBank/DDBJ whole genome shotgun (WGS) entry which is preliminary data.</text>
</comment>
<feature type="chain" id="PRO_5042120928" description="glucan endo-1,3-beta-D-glucosidase" evidence="6">
    <location>
        <begin position="20"/>
        <end position="342"/>
    </location>
</feature>
<dbReference type="Gene3D" id="3.20.20.80">
    <property type="entry name" value="Glycosidases"/>
    <property type="match status" value="1"/>
</dbReference>
<dbReference type="Proteomes" id="UP001278766">
    <property type="component" value="Unassembled WGS sequence"/>
</dbReference>
<evidence type="ECO:0000256" key="2">
    <source>
        <dbReference type="ARBA" id="ARBA00004196"/>
    </source>
</evidence>
<dbReference type="SUPFAM" id="SSF51445">
    <property type="entry name" value="(Trans)glycosidases"/>
    <property type="match status" value="1"/>
</dbReference>
<dbReference type="EMBL" id="JAUEPN010000007">
    <property type="protein sequence ID" value="KAK3292255.1"/>
    <property type="molecule type" value="Genomic_DNA"/>
</dbReference>
<comment type="similarity">
    <text evidence="3">Belongs to the glycosyl hydrolase 17 family.</text>
</comment>
<dbReference type="PANTHER" id="PTHR16631:SF13">
    <property type="entry name" value="GLUCAN ENDO-1,3-BETA-GLUCOSIDASE EGLC-RELATED"/>
    <property type="match status" value="1"/>
</dbReference>
<dbReference type="GO" id="GO:0009986">
    <property type="term" value="C:cell surface"/>
    <property type="evidence" value="ECO:0007669"/>
    <property type="project" value="TreeGrafter"/>
</dbReference>
<dbReference type="GO" id="GO:0005576">
    <property type="term" value="C:extracellular region"/>
    <property type="evidence" value="ECO:0007669"/>
    <property type="project" value="TreeGrafter"/>
</dbReference>
<reference evidence="7" key="2">
    <citation type="submission" date="2023-06" db="EMBL/GenBank/DDBJ databases">
        <authorList>
            <consortium name="Lawrence Berkeley National Laboratory"/>
            <person name="Haridas S."/>
            <person name="Hensen N."/>
            <person name="Bonometti L."/>
            <person name="Westerberg I."/>
            <person name="Brannstrom I.O."/>
            <person name="Guillou S."/>
            <person name="Cros-Aarteil S."/>
            <person name="Calhoun S."/>
            <person name="Kuo A."/>
            <person name="Mondo S."/>
            <person name="Pangilinan J."/>
            <person name="Riley R."/>
            <person name="Labutti K."/>
            <person name="Andreopoulos B."/>
            <person name="Lipzen A."/>
            <person name="Chen C."/>
            <person name="Yanf M."/>
            <person name="Daum C."/>
            <person name="Ng V."/>
            <person name="Clum A."/>
            <person name="Steindorff A."/>
            <person name="Ohm R."/>
            <person name="Martin F."/>
            <person name="Silar P."/>
            <person name="Natvig D."/>
            <person name="Lalanne C."/>
            <person name="Gautier V."/>
            <person name="Ament-Velasquez S.L."/>
            <person name="Kruys A."/>
            <person name="Hutchinson M.I."/>
            <person name="Powell A.J."/>
            <person name="Barry K."/>
            <person name="Miller A.N."/>
            <person name="Grigoriev I.V."/>
            <person name="Debuchy R."/>
            <person name="Gladieux P."/>
            <person name="Thoren M.H."/>
            <person name="Johannesson H."/>
        </authorList>
    </citation>
    <scope>NUCLEOTIDE SEQUENCE</scope>
    <source>
        <strain evidence="7">CBS 168.71</strain>
    </source>
</reference>
<dbReference type="EC" id="3.2.1.39" evidence="4"/>
<evidence type="ECO:0000256" key="5">
    <source>
        <dbReference type="ARBA" id="ARBA00022801"/>
    </source>
</evidence>
<evidence type="ECO:0000256" key="6">
    <source>
        <dbReference type="SAM" id="SignalP"/>
    </source>
</evidence>
<keyword evidence="5 7" id="KW-0378">Hydrolase</keyword>
<dbReference type="GO" id="GO:0042973">
    <property type="term" value="F:glucan endo-1,3-beta-D-glucosidase activity"/>
    <property type="evidence" value="ECO:0007669"/>
    <property type="project" value="UniProtKB-EC"/>
</dbReference>
<accession>A0AAE0H958</accession>
<comment type="catalytic activity">
    <reaction evidence="1">
        <text>Hydrolysis of (1-&gt;3)-beta-D-glucosidic linkages in (1-&gt;3)-beta-D-glucans.</text>
        <dbReference type="EC" id="3.2.1.39"/>
    </reaction>
</comment>
<dbReference type="AlphaFoldDB" id="A0AAE0H958"/>
<name>A0AAE0H958_9PEZI</name>
<sequence length="342" mass="35759">MRITLSLAVLTAAVSSARAFHQGFNYGAFFTDNSPKMQSDFEAEFKTAQNLEGAPATGFNSARLYTMIQWGTATAPISAIPAAIATNTTLLLGIWCSAGASAVTNELAALQTAIATHGPAFTDLVVGIAVGSEDLYRASPTGRAHDPSAAGLGADVLVGYINQVREAVRGTPLGGVPVGHVDTWSEWVMPGNRRVVEAVDFVGMDAYSYWEGGVVNGVEEGRLLFGQAMESTVGVAVGGKGGKGGEGRRKPVWVTETGFPVSGKTVNEAVPSAENARRFWRDVGCGLFGKVDVWWYTLRDAGKGTPEPSFGIVGEGLGKPLFDLSCGEAKGTDGDDEACDAE</sequence>
<evidence type="ECO:0000256" key="1">
    <source>
        <dbReference type="ARBA" id="ARBA00000382"/>
    </source>
</evidence>
<evidence type="ECO:0000313" key="8">
    <source>
        <dbReference type="Proteomes" id="UP001278766"/>
    </source>
</evidence>
<dbReference type="GO" id="GO:0071555">
    <property type="term" value="P:cell wall organization"/>
    <property type="evidence" value="ECO:0007669"/>
    <property type="project" value="TreeGrafter"/>
</dbReference>
<keyword evidence="8" id="KW-1185">Reference proteome</keyword>
<gene>
    <name evidence="7" type="ORF">B0H64DRAFT_225174</name>
</gene>
<evidence type="ECO:0000313" key="7">
    <source>
        <dbReference type="EMBL" id="KAK3292255.1"/>
    </source>
</evidence>
<keyword evidence="6" id="KW-0732">Signal</keyword>
<dbReference type="PANTHER" id="PTHR16631">
    <property type="entry name" value="GLUCAN 1,3-BETA-GLUCOSIDASE"/>
    <property type="match status" value="1"/>
</dbReference>
<dbReference type="RefSeq" id="XP_062655769.1">
    <property type="nucleotide sequence ID" value="XM_062799634.1"/>
</dbReference>
<dbReference type="GO" id="GO:0009277">
    <property type="term" value="C:fungal-type cell wall"/>
    <property type="evidence" value="ECO:0007669"/>
    <property type="project" value="TreeGrafter"/>
</dbReference>
<dbReference type="InterPro" id="IPR017853">
    <property type="entry name" value="GH"/>
</dbReference>
<comment type="subcellular location">
    <subcellularLocation>
        <location evidence="2">Cell envelope</location>
    </subcellularLocation>
</comment>